<keyword evidence="3" id="KW-1185">Reference proteome</keyword>
<evidence type="ECO:0008006" key="4">
    <source>
        <dbReference type="Google" id="ProtNLM"/>
    </source>
</evidence>
<reference evidence="2 3" key="1">
    <citation type="submission" date="2020-08" db="EMBL/GenBank/DDBJ databases">
        <title>Sequencing the genomes of 1000 actinobacteria strains.</title>
        <authorList>
            <person name="Klenk H.-P."/>
        </authorList>
    </citation>
    <scope>NUCLEOTIDE SEQUENCE [LARGE SCALE GENOMIC DNA]</scope>
    <source>
        <strain evidence="2 3">DSM 43768</strain>
    </source>
</reference>
<gene>
    <name evidence="2" type="ORF">HD593_010928</name>
</gene>
<feature type="region of interest" description="Disordered" evidence="1">
    <location>
        <begin position="475"/>
        <end position="496"/>
    </location>
</feature>
<sequence>MAILRSVSSTGSSNPVFTCPKPPGVQQGDVLIAFQTCDAVGDGDMSVPTGGTTWQLLGQRSQIEWAGTRVWWKVAGPSEPVSYRFTQSGVDPDFPFLFSGGVVAIAAISDADGTTPLIASLENGADNNVGCPSVAATNAPGVTLRWAAAANNSGTWTPPPGHAEQADRRQDNSTASLASRTRTTAGSTGTASFTYVSDITLTQSHGFTVDVGGSSVPQPEPPSIPPSQDIHYKYVFCDLLTDDYVATLDLDDVTYTRVIGEPGTFSATVNVVNSDIADTVAKVVPRWVDDPTEPDSLSTGPGRTLCHVYRNGIVWGSYVIWRAAVASDGRGAIKVSLNGSTLESYLNAVEIRQDYSYESVDQFEIARGLISEMQALSSADIGLTLPVGASGVNRDRTYLASEGGTFGQRLKELADVDDGFEWLLATSDPGTGTRVRELKLGYPKLGTQTDHVFAQPGNVLSWSQETDGIRGATSYRARGESVSTDASTRSEPLMSSPQNATAHLLAGWPRIDKTVDYSTVKEVGTLNAYAMRWAGERPGAVRVHQISVRLDDTDWTPQNLGDYARVILVNDWWPIRSGGASFNHRWRVIGISVRATNRSSQESATFVFEEEVEI</sequence>
<dbReference type="RefSeq" id="WP_185110616.1">
    <property type="nucleotide sequence ID" value="NZ_BAAAXY010000150.1"/>
</dbReference>
<feature type="compositionally biased region" description="Low complexity" evidence="1">
    <location>
        <begin position="173"/>
        <end position="187"/>
    </location>
</feature>
<evidence type="ECO:0000313" key="2">
    <source>
        <dbReference type="EMBL" id="MBB6556133.1"/>
    </source>
</evidence>
<comment type="caution">
    <text evidence="2">The sequence shown here is derived from an EMBL/GenBank/DDBJ whole genome shotgun (WGS) entry which is preliminary data.</text>
</comment>
<dbReference type="Proteomes" id="UP000565579">
    <property type="component" value="Unassembled WGS sequence"/>
</dbReference>
<protein>
    <recommendedName>
        <fullName evidence="4">Minor tail protein</fullName>
    </recommendedName>
</protein>
<dbReference type="EMBL" id="JACHMI010000001">
    <property type="protein sequence ID" value="MBB6556133.1"/>
    <property type="molecule type" value="Genomic_DNA"/>
</dbReference>
<evidence type="ECO:0000256" key="1">
    <source>
        <dbReference type="SAM" id="MobiDB-lite"/>
    </source>
</evidence>
<proteinExistence type="predicted"/>
<accession>A0A7X0P6D6</accession>
<organism evidence="2 3">
    <name type="scientific">Nonomuraea rubra</name>
    <dbReference type="NCBI Taxonomy" id="46180"/>
    <lineage>
        <taxon>Bacteria</taxon>
        <taxon>Bacillati</taxon>
        <taxon>Actinomycetota</taxon>
        <taxon>Actinomycetes</taxon>
        <taxon>Streptosporangiales</taxon>
        <taxon>Streptosporangiaceae</taxon>
        <taxon>Nonomuraea</taxon>
    </lineage>
</organism>
<dbReference type="AlphaFoldDB" id="A0A7X0P6D6"/>
<feature type="region of interest" description="Disordered" evidence="1">
    <location>
        <begin position="151"/>
        <end position="187"/>
    </location>
</feature>
<name>A0A7X0P6D6_9ACTN</name>
<evidence type="ECO:0000313" key="3">
    <source>
        <dbReference type="Proteomes" id="UP000565579"/>
    </source>
</evidence>
<feature type="compositionally biased region" description="Polar residues" evidence="1">
    <location>
        <begin position="481"/>
        <end position="496"/>
    </location>
</feature>